<evidence type="ECO:0000256" key="2">
    <source>
        <dbReference type="ARBA" id="ARBA00004173"/>
    </source>
</evidence>
<comment type="function">
    <text evidence="7">The pyruvate dehydrogenase complex catalyzes the overall conversion of pyruvate to acetyl-CoA and CO2.</text>
</comment>
<dbReference type="GO" id="GO:0005739">
    <property type="term" value="C:mitochondrion"/>
    <property type="evidence" value="ECO:0007669"/>
    <property type="project" value="UniProtKB-SubCell"/>
</dbReference>
<dbReference type="CDD" id="cd07036">
    <property type="entry name" value="TPP_PYR_E1-PDHc-beta_like"/>
    <property type="match status" value="1"/>
</dbReference>
<accession>A0A9P1IQJ1</accession>
<dbReference type="SUPFAM" id="SSF52518">
    <property type="entry name" value="Thiamin diphosphate-binding fold (THDP-binding)"/>
    <property type="match status" value="1"/>
</dbReference>
<evidence type="ECO:0000256" key="6">
    <source>
        <dbReference type="ARBA" id="ARBA00023317"/>
    </source>
</evidence>
<keyword evidence="6 7" id="KW-0670">Pyruvate</keyword>
<gene>
    <name evidence="9" type="ORF">CAMP_LOCUS10964</name>
</gene>
<evidence type="ECO:0000313" key="10">
    <source>
        <dbReference type="Proteomes" id="UP001152747"/>
    </source>
</evidence>
<comment type="subcellular location">
    <subcellularLocation>
        <location evidence="2">Mitochondrion</location>
    </subcellularLocation>
</comment>
<dbReference type="PANTHER" id="PTHR11624:SF96">
    <property type="entry name" value="PYRUVATE DEHYDROGENASE E1 COMPONENT SUBUNIT BETA, MITOCHONDRIAL"/>
    <property type="match status" value="1"/>
</dbReference>
<dbReference type="NCBIfam" id="NF008854">
    <property type="entry name" value="PRK11892.1"/>
    <property type="match status" value="1"/>
</dbReference>
<evidence type="ECO:0000256" key="5">
    <source>
        <dbReference type="ARBA" id="ARBA00023128"/>
    </source>
</evidence>
<evidence type="ECO:0000256" key="1">
    <source>
        <dbReference type="ARBA" id="ARBA00001964"/>
    </source>
</evidence>
<keyword evidence="4 7" id="KW-0786">Thiamine pyrophosphate</keyword>
<dbReference type="InterPro" id="IPR005475">
    <property type="entry name" value="Transketolase-like_Pyr-bd"/>
</dbReference>
<dbReference type="Proteomes" id="UP001152747">
    <property type="component" value="Unassembled WGS sequence"/>
</dbReference>
<keyword evidence="3 7" id="KW-0560">Oxidoreductase</keyword>
<organism evidence="9 10">
    <name type="scientific">Caenorhabditis angaria</name>
    <dbReference type="NCBI Taxonomy" id="860376"/>
    <lineage>
        <taxon>Eukaryota</taxon>
        <taxon>Metazoa</taxon>
        <taxon>Ecdysozoa</taxon>
        <taxon>Nematoda</taxon>
        <taxon>Chromadorea</taxon>
        <taxon>Rhabditida</taxon>
        <taxon>Rhabditina</taxon>
        <taxon>Rhabditomorpha</taxon>
        <taxon>Rhabditoidea</taxon>
        <taxon>Rhabditidae</taxon>
        <taxon>Peloderinae</taxon>
        <taxon>Caenorhabditis</taxon>
    </lineage>
</organism>
<dbReference type="NCBIfam" id="NF006667">
    <property type="entry name" value="PRK09212.1"/>
    <property type="match status" value="1"/>
</dbReference>
<dbReference type="InterPro" id="IPR033248">
    <property type="entry name" value="Transketolase_C"/>
</dbReference>
<dbReference type="GO" id="GO:0004739">
    <property type="term" value="F:pyruvate dehydrogenase (acetyl-transferring) activity"/>
    <property type="evidence" value="ECO:0007669"/>
    <property type="project" value="UniProtKB-UniRule"/>
</dbReference>
<dbReference type="InterPro" id="IPR029061">
    <property type="entry name" value="THDP-binding"/>
</dbReference>
<comment type="catalytic activity">
    <reaction evidence="7">
        <text>N(6)-[(R)-lipoyl]-L-lysyl-[protein] + pyruvate + H(+) = N(6)-[(R)-S(8)-acetyldihydrolipoyl]-L-lysyl-[protein] + CO2</text>
        <dbReference type="Rhea" id="RHEA:19189"/>
        <dbReference type="Rhea" id="RHEA-COMP:10474"/>
        <dbReference type="Rhea" id="RHEA-COMP:10478"/>
        <dbReference type="ChEBI" id="CHEBI:15361"/>
        <dbReference type="ChEBI" id="CHEBI:15378"/>
        <dbReference type="ChEBI" id="CHEBI:16526"/>
        <dbReference type="ChEBI" id="CHEBI:83099"/>
        <dbReference type="ChEBI" id="CHEBI:83111"/>
        <dbReference type="EC" id="1.2.4.1"/>
    </reaction>
</comment>
<feature type="domain" description="Transketolase-like pyrimidine-binding" evidence="8">
    <location>
        <begin position="20"/>
        <end position="195"/>
    </location>
</feature>
<name>A0A9P1IQJ1_9PELO</name>
<dbReference type="FunFam" id="3.40.50.970:FF:000001">
    <property type="entry name" value="Pyruvate dehydrogenase E1 beta subunit"/>
    <property type="match status" value="1"/>
</dbReference>
<dbReference type="AlphaFoldDB" id="A0A9P1IQJ1"/>
<keyword evidence="5" id="KW-0496">Mitochondrion</keyword>
<comment type="caution">
    <text evidence="9">The sequence shown here is derived from an EMBL/GenBank/DDBJ whole genome shotgun (WGS) entry which is preliminary data.</text>
</comment>
<dbReference type="Pfam" id="PF02780">
    <property type="entry name" value="Transketolase_C"/>
    <property type="match status" value="1"/>
</dbReference>
<dbReference type="FunFam" id="3.40.50.920:FF:000001">
    <property type="entry name" value="Pyruvate dehydrogenase E1 beta subunit"/>
    <property type="match status" value="1"/>
</dbReference>
<evidence type="ECO:0000256" key="3">
    <source>
        <dbReference type="ARBA" id="ARBA00023002"/>
    </source>
</evidence>
<dbReference type="OrthoDB" id="10266385at2759"/>
<dbReference type="EMBL" id="CANHGI010000004">
    <property type="protein sequence ID" value="CAI5448327.1"/>
    <property type="molecule type" value="Genomic_DNA"/>
</dbReference>
<dbReference type="Gene3D" id="3.40.50.970">
    <property type="match status" value="1"/>
</dbReference>
<dbReference type="InterPro" id="IPR027110">
    <property type="entry name" value="PDHB_mito-type"/>
</dbReference>
<dbReference type="SUPFAM" id="SSF52922">
    <property type="entry name" value="TK C-terminal domain-like"/>
    <property type="match status" value="1"/>
</dbReference>
<dbReference type="GO" id="GO:0006086">
    <property type="term" value="P:pyruvate decarboxylation to acetyl-CoA"/>
    <property type="evidence" value="ECO:0007669"/>
    <property type="project" value="InterPro"/>
</dbReference>
<sequence>MSLRNLIHFSTKRCRFASTLSVREALNMAMDEELARDKSVLLMGIEVGRYDGCYKVTKDLWKKHGDQQVIDTPITENGFAGVAIGAAFNGMRPICEFMTMNFSMQAIDQIINSAAKTYYMSAGRLNVPIVFRGPNGGTPGVSAQHSQDYSAWYAHCPGLKVLMPYDAEDAKGLLKAAVRDDNPVIFLESEVMYPKEFEVSDEVMSPDFVLPIGKAKIQKSGTDLTIVSYGKAMHTVMEAAKVLKENHNIDVEVVNLRSLRPLDFDTVAKSIRKTGHVISVEESWPVCGIGSEIAARCMEDEKVFGAMKKPMMRVTGCDVPMPYSMPLEAKALPVVDDVTDMVKKVLGKN</sequence>
<evidence type="ECO:0000256" key="4">
    <source>
        <dbReference type="ARBA" id="ARBA00023052"/>
    </source>
</evidence>
<dbReference type="PANTHER" id="PTHR11624">
    <property type="entry name" value="DEHYDROGENASE RELATED"/>
    <property type="match status" value="1"/>
</dbReference>
<dbReference type="Gene3D" id="3.40.50.920">
    <property type="match status" value="1"/>
</dbReference>
<evidence type="ECO:0000313" key="9">
    <source>
        <dbReference type="EMBL" id="CAI5448327.1"/>
    </source>
</evidence>
<dbReference type="EC" id="1.2.4.1" evidence="7"/>
<dbReference type="SMART" id="SM00861">
    <property type="entry name" value="Transket_pyr"/>
    <property type="match status" value="1"/>
</dbReference>
<evidence type="ECO:0000256" key="7">
    <source>
        <dbReference type="RuleBase" id="RU364074"/>
    </source>
</evidence>
<reference evidence="9" key="1">
    <citation type="submission" date="2022-11" db="EMBL/GenBank/DDBJ databases">
        <authorList>
            <person name="Kikuchi T."/>
        </authorList>
    </citation>
    <scope>NUCLEOTIDE SEQUENCE</scope>
    <source>
        <strain evidence="9">PS1010</strain>
    </source>
</reference>
<proteinExistence type="predicted"/>
<evidence type="ECO:0000259" key="8">
    <source>
        <dbReference type="SMART" id="SM00861"/>
    </source>
</evidence>
<dbReference type="Pfam" id="PF02779">
    <property type="entry name" value="Transket_pyr"/>
    <property type="match status" value="1"/>
</dbReference>
<keyword evidence="10" id="KW-1185">Reference proteome</keyword>
<dbReference type="InterPro" id="IPR009014">
    <property type="entry name" value="Transketo_C/PFOR_II"/>
</dbReference>
<protein>
    <recommendedName>
        <fullName evidence="7">Pyruvate dehydrogenase E1 component subunit beta</fullName>
        <ecNumber evidence="7">1.2.4.1</ecNumber>
    </recommendedName>
</protein>
<comment type="cofactor">
    <cofactor evidence="1 7">
        <name>thiamine diphosphate</name>
        <dbReference type="ChEBI" id="CHEBI:58937"/>
    </cofactor>
</comment>